<dbReference type="SUPFAM" id="SSF52047">
    <property type="entry name" value="RNI-like"/>
    <property type="match status" value="1"/>
</dbReference>
<keyword evidence="2" id="KW-1185">Reference proteome</keyword>
<dbReference type="InterPro" id="IPR032675">
    <property type="entry name" value="LRR_dom_sf"/>
</dbReference>
<name>A0A4Y7SNT0_COPMI</name>
<dbReference type="EMBL" id="QPFP01000077">
    <property type="protein sequence ID" value="TEB23516.1"/>
    <property type="molecule type" value="Genomic_DNA"/>
</dbReference>
<accession>A0A4Y7SNT0</accession>
<gene>
    <name evidence="1" type="ORF">FA13DRAFT_1739969</name>
</gene>
<dbReference type="Gene3D" id="3.80.10.10">
    <property type="entry name" value="Ribonuclease Inhibitor"/>
    <property type="match status" value="1"/>
</dbReference>
<proteinExistence type="predicted"/>
<dbReference type="AlphaFoldDB" id="A0A4Y7SNT0"/>
<evidence type="ECO:0008006" key="3">
    <source>
        <dbReference type="Google" id="ProtNLM"/>
    </source>
</evidence>
<evidence type="ECO:0000313" key="1">
    <source>
        <dbReference type="EMBL" id="TEB23516.1"/>
    </source>
</evidence>
<comment type="caution">
    <text evidence="1">The sequence shown here is derived from an EMBL/GenBank/DDBJ whole genome shotgun (WGS) entry which is preliminary data.</text>
</comment>
<dbReference type="Proteomes" id="UP000298030">
    <property type="component" value="Unassembled WGS sequence"/>
</dbReference>
<reference evidence="1 2" key="1">
    <citation type="journal article" date="2019" name="Nat. Ecol. Evol.">
        <title>Megaphylogeny resolves global patterns of mushroom evolution.</title>
        <authorList>
            <person name="Varga T."/>
            <person name="Krizsan K."/>
            <person name="Foldi C."/>
            <person name="Dima B."/>
            <person name="Sanchez-Garcia M."/>
            <person name="Sanchez-Ramirez S."/>
            <person name="Szollosi G.J."/>
            <person name="Szarkandi J.G."/>
            <person name="Papp V."/>
            <person name="Albert L."/>
            <person name="Andreopoulos W."/>
            <person name="Angelini C."/>
            <person name="Antonin V."/>
            <person name="Barry K.W."/>
            <person name="Bougher N.L."/>
            <person name="Buchanan P."/>
            <person name="Buyck B."/>
            <person name="Bense V."/>
            <person name="Catcheside P."/>
            <person name="Chovatia M."/>
            <person name="Cooper J."/>
            <person name="Damon W."/>
            <person name="Desjardin D."/>
            <person name="Finy P."/>
            <person name="Geml J."/>
            <person name="Haridas S."/>
            <person name="Hughes K."/>
            <person name="Justo A."/>
            <person name="Karasinski D."/>
            <person name="Kautmanova I."/>
            <person name="Kiss B."/>
            <person name="Kocsube S."/>
            <person name="Kotiranta H."/>
            <person name="LaButti K.M."/>
            <person name="Lechner B.E."/>
            <person name="Liimatainen K."/>
            <person name="Lipzen A."/>
            <person name="Lukacs Z."/>
            <person name="Mihaltcheva S."/>
            <person name="Morgado L.N."/>
            <person name="Niskanen T."/>
            <person name="Noordeloos M.E."/>
            <person name="Ohm R.A."/>
            <person name="Ortiz-Santana B."/>
            <person name="Ovrebo C."/>
            <person name="Racz N."/>
            <person name="Riley R."/>
            <person name="Savchenko A."/>
            <person name="Shiryaev A."/>
            <person name="Soop K."/>
            <person name="Spirin V."/>
            <person name="Szebenyi C."/>
            <person name="Tomsovsky M."/>
            <person name="Tulloss R.E."/>
            <person name="Uehling J."/>
            <person name="Grigoriev I.V."/>
            <person name="Vagvolgyi C."/>
            <person name="Papp T."/>
            <person name="Martin F.M."/>
            <person name="Miettinen O."/>
            <person name="Hibbett D.S."/>
            <person name="Nagy L.G."/>
        </authorList>
    </citation>
    <scope>NUCLEOTIDE SEQUENCE [LARGE SCALE GENOMIC DNA]</scope>
    <source>
        <strain evidence="1 2">FP101781</strain>
    </source>
</reference>
<sequence>MASLPPEIIGEIALTLSGRDKIQQFPLVSRIFRDVFQPRLYDGLVFIYGEAPSVHDTITRGGTIVPVHNTPLLLRTISKRPELVEHTRLLSLSLYGILDDEHLPKLLTSLPNLRRFDLAGSMNQGQEWSFLDKEARDAIATVCQRPTLRSLFLSGFMALPSSLLRTSHQLESLVVWYVSLFTKGDPGADIVEDFNLNREQDQLPSIHFQGLRRVECAYYPIFNKHQWLMTAVQSSCESASLRTLALVVTSSENWGLFEGSGPFGEPFDLALAKNLKVLNLKGVGCKACPDDELALEFFASFCHFAYTTVASVQESAALDTLSLSYDARHSPEFFHLPHFEAIPEWKQLWGMVGRKRLRKHLGLIKVSFDVSFDPITPEQRPFTVLHIKHYMSQLAPDVDVSVSFLDPSQVAPV</sequence>
<organism evidence="1 2">
    <name type="scientific">Coprinellus micaceus</name>
    <name type="common">Glistening ink-cap mushroom</name>
    <name type="synonym">Coprinus micaceus</name>
    <dbReference type="NCBI Taxonomy" id="71717"/>
    <lineage>
        <taxon>Eukaryota</taxon>
        <taxon>Fungi</taxon>
        <taxon>Dikarya</taxon>
        <taxon>Basidiomycota</taxon>
        <taxon>Agaricomycotina</taxon>
        <taxon>Agaricomycetes</taxon>
        <taxon>Agaricomycetidae</taxon>
        <taxon>Agaricales</taxon>
        <taxon>Agaricineae</taxon>
        <taxon>Psathyrellaceae</taxon>
        <taxon>Coprinellus</taxon>
    </lineage>
</organism>
<protein>
    <recommendedName>
        <fullName evidence="3">F-box domain-containing protein</fullName>
    </recommendedName>
</protein>
<evidence type="ECO:0000313" key="2">
    <source>
        <dbReference type="Proteomes" id="UP000298030"/>
    </source>
</evidence>